<dbReference type="EMBL" id="LT934116">
    <property type="protein sequence ID" value="VAH72090.1"/>
    <property type="molecule type" value="Genomic_DNA"/>
</dbReference>
<name>A0A9R1Q8P8_TRITD</name>
<dbReference type="GO" id="GO:0017070">
    <property type="term" value="F:U6 snRNA binding"/>
    <property type="evidence" value="ECO:0007669"/>
    <property type="project" value="TreeGrafter"/>
</dbReference>
<dbReference type="Pfam" id="PF12134">
    <property type="entry name" value="PRP8_domainIV"/>
    <property type="match status" value="1"/>
</dbReference>
<dbReference type="GO" id="GO:0030619">
    <property type="term" value="F:U1 snRNA binding"/>
    <property type="evidence" value="ECO:0007669"/>
    <property type="project" value="TreeGrafter"/>
</dbReference>
<evidence type="ECO:0000313" key="3">
    <source>
        <dbReference type="Proteomes" id="UP000324705"/>
    </source>
</evidence>
<dbReference type="GO" id="GO:0005682">
    <property type="term" value="C:U5 snRNP"/>
    <property type="evidence" value="ECO:0007669"/>
    <property type="project" value="TreeGrafter"/>
</dbReference>
<keyword evidence="3" id="KW-1185">Reference proteome</keyword>
<dbReference type="GO" id="GO:0097157">
    <property type="term" value="F:pre-mRNA intronic binding"/>
    <property type="evidence" value="ECO:0007669"/>
    <property type="project" value="TreeGrafter"/>
</dbReference>
<dbReference type="GO" id="GO:0000244">
    <property type="term" value="P:spliceosomal tri-snRNP complex assembly"/>
    <property type="evidence" value="ECO:0007669"/>
    <property type="project" value="TreeGrafter"/>
</dbReference>
<proteinExistence type="predicted"/>
<feature type="domain" description="PRP8" evidence="1">
    <location>
        <begin position="172"/>
        <end position="219"/>
    </location>
</feature>
<dbReference type="AlphaFoldDB" id="A0A9R1Q8P8"/>
<evidence type="ECO:0000313" key="2">
    <source>
        <dbReference type="EMBL" id="VAH72090.1"/>
    </source>
</evidence>
<dbReference type="InterPro" id="IPR012337">
    <property type="entry name" value="RNaseH-like_sf"/>
</dbReference>
<dbReference type="GO" id="GO:0030623">
    <property type="term" value="F:U5 snRNA binding"/>
    <property type="evidence" value="ECO:0007669"/>
    <property type="project" value="TreeGrafter"/>
</dbReference>
<dbReference type="SUPFAM" id="SSF53098">
    <property type="entry name" value="Ribonuclease H-like"/>
    <property type="match status" value="1"/>
</dbReference>
<dbReference type="GO" id="GO:0030620">
    <property type="term" value="F:U2 snRNA binding"/>
    <property type="evidence" value="ECO:0007669"/>
    <property type="project" value="TreeGrafter"/>
</dbReference>
<dbReference type="GO" id="GO:0071013">
    <property type="term" value="C:catalytic step 2 spliceosome"/>
    <property type="evidence" value="ECO:0007669"/>
    <property type="project" value="TreeGrafter"/>
</dbReference>
<dbReference type="Gene3D" id="3.90.1570.40">
    <property type="match status" value="1"/>
</dbReference>
<organism evidence="2 3">
    <name type="scientific">Triticum turgidum subsp. durum</name>
    <name type="common">Durum wheat</name>
    <name type="synonym">Triticum durum</name>
    <dbReference type="NCBI Taxonomy" id="4567"/>
    <lineage>
        <taxon>Eukaryota</taxon>
        <taxon>Viridiplantae</taxon>
        <taxon>Streptophyta</taxon>
        <taxon>Embryophyta</taxon>
        <taxon>Tracheophyta</taxon>
        <taxon>Spermatophyta</taxon>
        <taxon>Magnoliopsida</taxon>
        <taxon>Liliopsida</taxon>
        <taxon>Poales</taxon>
        <taxon>Poaceae</taxon>
        <taxon>BOP clade</taxon>
        <taxon>Pooideae</taxon>
        <taxon>Triticodae</taxon>
        <taxon>Triticeae</taxon>
        <taxon>Triticinae</taxon>
        <taxon>Triticum</taxon>
    </lineage>
</organism>
<dbReference type="Proteomes" id="UP000324705">
    <property type="component" value="Chromosome 3B"/>
</dbReference>
<dbReference type="PANTHER" id="PTHR11140">
    <property type="entry name" value="PRE-MRNA SPLICING FACTOR PRP8"/>
    <property type="match status" value="1"/>
</dbReference>
<dbReference type="InterPro" id="IPR027652">
    <property type="entry name" value="PRP8"/>
</dbReference>
<dbReference type="PANTHER" id="PTHR11140:SF0">
    <property type="entry name" value="PRE-MRNA-PROCESSING-SPLICING FACTOR 8"/>
    <property type="match status" value="1"/>
</dbReference>
<dbReference type="Gramene" id="TRITD3Bv1G019750.2">
    <property type="protein sequence ID" value="TRITD3Bv1G019750.2"/>
    <property type="gene ID" value="TRITD3Bv1G019750"/>
</dbReference>
<accession>A0A9R1Q8P8</accession>
<dbReference type="InterPro" id="IPR043172">
    <property type="entry name" value="Prp8_domainIV_palm"/>
</dbReference>
<evidence type="ECO:0000259" key="1">
    <source>
        <dbReference type="Pfam" id="PF12134"/>
    </source>
</evidence>
<sequence>MDLCQVLGQELDALEIERVQKETIHPRKSCKMNSSCADFPFAAHRWQMSKPSLFCESKDVFDQKASNKHWIDVQPRWGDYNSHDIERYARAKFMDYTTHNLSIYRSRTVYNLHSAFGKWFPGSKPLLQQALNKIMKLNHALYVLRERIRKGLQLYSSEPTAHRAISVFIELRYRDIFSNQIVWFVDDTNVYRVTIHKTEGNMTAKPINGAIFIFNPRTAKQVIVTRKGMLDPLEVKANYCDKGMSKQHLHRRQICVSGPSLL</sequence>
<dbReference type="InterPro" id="IPR021983">
    <property type="entry name" value="PRP8_domainIV"/>
</dbReference>
<gene>
    <name evidence="2" type="ORF">TRITD_3Bv1G019750</name>
</gene>
<reference evidence="2 3" key="1">
    <citation type="submission" date="2017-09" db="EMBL/GenBank/DDBJ databases">
        <authorList>
            <consortium name="International Durum Wheat Genome Sequencing Consortium (IDWGSC)"/>
            <person name="Milanesi L."/>
        </authorList>
    </citation>
    <scope>NUCLEOTIDE SEQUENCE [LARGE SCALE GENOMIC DNA]</scope>
    <source>
        <strain evidence="3">cv. Svevo</strain>
    </source>
</reference>
<dbReference type="Gene3D" id="3.30.420.230">
    <property type="match status" value="1"/>
</dbReference>
<dbReference type="FunFam" id="3.90.1570.40:FF:000001">
    <property type="entry name" value="Pre-mRNA-processing-splicing factor 8"/>
    <property type="match status" value="1"/>
</dbReference>
<protein>
    <recommendedName>
        <fullName evidence="1">PRP8 domain-containing protein</fullName>
    </recommendedName>
</protein>